<evidence type="ECO:0000256" key="1">
    <source>
        <dbReference type="SAM" id="MobiDB-lite"/>
    </source>
</evidence>
<feature type="compositionally biased region" description="Basic and acidic residues" evidence="1">
    <location>
        <begin position="50"/>
        <end position="60"/>
    </location>
</feature>
<dbReference type="Proteomes" id="UP000239560">
    <property type="component" value="Unassembled WGS sequence"/>
</dbReference>
<feature type="compositionally biased region" description="Polar residues" evidence="1">
    <location>
        <begin position="40"/>
        <end position="49"/>
    </location>
</feature>
<evidence type="ECO:0000313" key="2">
    <source>
        <dbReference type="EMBL" id="PRQ72193.1"/>
    </source>
</evidence>
<proteinExistence type="predicted"/>
<dbReference type="EMBL" id="LCTV02000010">
    <property type="protein sequence ID" value="PRQ72193.1"/>
    <property type="molecule type" value="Genomic_DNA"/>
</dbReference>
<feature type="region of interest" description="Disordered" evidence="1">
    <location>
        <begin position="40"/>
        <end position="60"/>
    </location>
</feature>
<organism evidence="2 3">
    <name type="scientific">Rhodotorula toruloides</name>
    <name type="common">Yeast</name>
    <name type="synonym">Rhodosporidium toruloides</name>
    <dbReference type="NCBI Taxonomy" id="5286"/>
    <lineage>
        <taxon>Eukaryota</taxon>
        <taxon>Fungi</taxon>
        <taxon>Dikarya</taxon>
        <taxon>Basidiomycota</taxon>
        <taxon>Pucciniomycotina</taxon>
        <taxon>Microbotryomycetes</taxon>
        <taxon>Sporidiobolales</taxon>
        <taxon>Sporidiobolaceae</taxon>
        <taxon>Rhodotorula</taxon>
    </lineage>
</organism>
<dbReference type="AlphaFoldDB" id="A0A2T0A2I1"/>
<gene>
    <name evidence="2" type="ORF">AAT19DRAFT_9532</name>
</gene>
<sequence length="60" mass="6565">MPVPHRKQAKSETTEVSVSLRLASPGWAGCRSRRPLSCASRLSAQNSSHGPRDSFRDEGE</sequence>
<reference evidence="2 3" key="1">
    <citation type="journal article" date="2018" name="Elife">
        <title>Functional genomics of lipid metabolism in the oleaginous yeast Rhodosporidium toruloides.</title>
        <authorList>
            <person name="Coradetti S.T."/>
            <person name="Pinel D."/>
            <person name="Geiselman G."/>
            <person name="Ito M."/>
            <person name="Mondo S."/>
            <person name="Reilly M.C."/>
            <person name="Cheng Y.F."/>
            <person name="Bauer S."/>
            <person name="Grigoriev I."/>
            <person name="Gladden J.M."/>
            <person name="Simmons B.A."/>
            <person name="Brem R."/>
            <person name="Arkin A.P."/>
            <person name="Skerker J.M."/>
        </authorList>
    </citation>
    <scope>NUCLEOTIDE SEQUENCE [LARGE SCALE GENOMIC DNA]</scope>
    <source>
        <strain evidence="2 3">NBRC 0880</strain>
    </source>
</reference>
<protein>
    <submittedName>
        <fullName evidence="2">Uncharacterized protein</fullName>
    </submittedName>
</protein>
<accession>A0A2T0A2I1</accession>
<name>A0A2T0A2I1_RHOTO</name>
<comment type="caution">
    <text evidence="2">The sequence shown here is derived from an EMBL/GenBank/DDBJ whole genome shotgun (WGS) entry which is preliminary data.</text>
</comment>
<evidence type="ECO:0000313" key="3">
    <source>
        <dbReference type="Proteomes" id="UP000239560"/>
    </source>
</evidence>